<sequence>MTTHMDPALIATLPDNSNPPISNKPETIRGVTLTFIGIALTAVSLRMFVRWKGKIWGWDDLFVVLAAIAVTTGSILICMMPDDGLGRHYYLLTDAEITAYFKHIWATNITYAFSASCIKIAILTQYLRLFGNQQLLARKLCFGLLTFVALWGVAFTLLAVFSCQPVAKNWKPMLPGKCVGWGSKVPETFFAMFVGHSASNACLDILVLLLPMPFFKKLRLSGKSRLGLMSLFSMGGIVVVLAAARVVSLCIKRAGTVPIFDPTFATPTVYIFSVLEINVAIMCASIPIFWPLVTSLASNKILIVNEIEVRSERRSENIDLVEHGKDSSYMNIGEIDGRNSRASILGGFDSGKPSPSSDTLRSPSHLTRTRSRNTATSTHTHRHNKHSSSSSKDALGISVRTRPSHDSDRTNRLLHQSSTNSFGSSNRNIAQGVDCGGADHTHAKYKDSYNQGWAVPDFDKVVQPASPTFHSSAQRAQVPFDHIGALKK</sequence>
<evidence type="ECO:0000313" key="10">
    <source>
        <dbReference type="Proteomes" id="UP000800035"/>
    </source>
</evidence>
<keyword evidence="4 7" id="KW-0472">Membrane</keyword>
<feature type="region of interest" description="Disordered" evidence="6">
    <location>
        <begin position="343"/>
        <end position="428"/>
    </location>
</feature>
<protein>
    <recommendedName>
        <fullName evidence="8">Rhodopsin domain-containing protein</fullName>
    </recommendedName>
</protein>
<dbReference type="OrthoDB" id="61113at2759"/>
<dbReference type="GO" id="GO:0016020">
    <property type="term" value="C:membrane"/>
    <property type="evidence" value="ECO:0007669"/>
    <property type="project" value="UniProtKB-SubCell"/>
</dbReference>
<evidence type="ECO:0000256" key="3">
    <source>
        <dbReference type="ARBA" id="ARBA00022989"/>
    </source>
</evidence>
<accession>A0A6A5TLJ5</accession>
<dbReference type="PANTHER" id="PTHR33048">
    <property type="entry name" value="PTH11-LIKE INTEGRAL MEMBRANE PROTEIN (AFU_ORTHOLOGUE AFUA_5G11245)"/>
    <property type="match status" value="1"/>
</dbReference>
<dbReference type="InterPro" id="IPR052337">
    <property type="entry name" value="SAT4-like"/>
</dbReference>
<evidence type="ECO:0000256" key="5">
    <source>
        <dbReference type="ARBA" id="ARBA00038359"/>
    </source>
</evidence>
<feature type="transmembrane region" description="Helical" evidence="7">
    <location>
        <begin position="226"/>
        <end position="248"/>
    </location>
</feature>
<feature type="transmembrane region" description="Helical" evidence="7">
    <location>
        <begin position="28"/>
        <end position="49"/>
    </location>
</feature>
<keyword evidence="2 7" id="KW-0812">Transmembrane</keyword>
<feature type="transmembrane region" description="Helical" evidence="7">
    <location>
        <begin position="109"/>
        <end position="128"/>
    </location>
</feature>
<evidence type="ECO:0000256" key="4">
    <source>
        <dbReference type="ARBA" id="ARBA00023136"/>
    </source>
</evidence>
<dbReference type="Pfam" id="PF20684">
    <property type="entry name" value="Fung_rhodopsin"/>
    <property type="match status" value="1"/>
</dbReference>
<evidence type="ECO:0000256" key="1">
    <source>
        <dbReference type="ARBA" id="ARBA00004141"/>
    </source>
</evidence>
<dbReference type="InterPro" id="IPR049326">
    <property type="entry name" value="Rhodopsin_dom_fungi"/>
</dbReference>
<dbReference type="AlphaFoldDB" id="A0A6A5TLJ5"/>
<evidence type="ECO:0000256" key="7">
    <source>
        <dbReference type="SAM" id="Phobius"/>
    </source>
</evidence>
<keyword evidence="10" id="KW-1185">Reference proteome</keyword>
<comment type="subcellular location">
    <subcellularLocation>
        <location evidence="1">Membrane</location>
        <topology evidence="1">Multi-pass membrane protein</topology>
    </subcellularLocation>
</comment>
<feature type="compositionally biased region" description="Polar residues" evidence="6">
    <location>
        <begin position="353"/>
        <end position="366"/>
    </location>
</feature>
<proteinExistence type="inferred from homology"/>
<name>A0A6A5TLJ5_9PLEO</name>
<evidence type="ECO:0000256" key="6">
    <source>
        <dbReference type="SAM" id="MobiDB-lite"/>
    </source>
</evidence>
<evidence type="ECO:0000256" key="2">
    <source>
        <dbReference type="ARBA" id="ARBA00022692"/>
    </source>
</evidence>
<feature type="domain" description="Rhodopsin" evidence="8">
    <location>
        <begin position="45"/>
        <end position="293"/>
    </location>
</feature>
<comment type="similarity">
    <text evidence="5">Belongs to the SAT4 family.</text>
</comment>
<feature type="compositionally biased region" description="Polar residues" evidence="6">
    <location>
        <begin position="413"/>
        <end position="428"/>
    </location>
</feature>
<reference evidence="9" key="1">
    <citation type="journal article" date="2020" name="Stud. Mycol.">
        <title>101 Dothideomycetes genomes: a test case for predicting lifestyles and emergence of pathogens.</title>
        <authorList>
            <person name="Haridas S."/>
            <person name="Albert R."/>
            <person name="Binder M."/>
            <person name="Bloem J."/>
            <person name="Labutti K."/>
            <person name="Salamov A."/>
            <person name="Andreopoulos B."/>
            <person name="Baker S."/>
            <person name="Barry K."/>
            <person name="Bills G."/>
            <person name="Bluhm B."/>
            <person name="Cannon C."/>
            <person name="Castanera R."/>
            <person name="Culley D."/>
            <person name="Daum C."/>
            <person name="Ezra D."/>
            <person name="Gonzalez J."/>
            <person name="Henrissat B."/>
            <person name="Kuo A."/>
            <person name="Liang C."/>
            <person name="Lipzen A."/>
            <person name="Lutzoni F."/>
            <person name="Magnuson J."/>
            <person name="Mondo S."/>
            <person name="Nolan M."/>
            <person name="Ohm R."/>
            <person name="Pangilinan J."/>
            <person name="Park H.-J."/>
            <person name="Ramirez L."/>
            <person name="Alfaro M."/>
            <person name="Sun H."/>
            <person name="Tritt A."/>
            <person name="Yoshinaga Y."/>
            <person name="Zwiers L.-H."/>
            <person name="Turgeon B."/>
            <person name="Goodwin S."/>
            <person name="Spatafora J."/>
            <person name="Crous P."/>
            <person name="Grigoriev I."/>
        </authorList>
    </citation>
    <scope>NUCLEOTIDE SEQUENCE</scope>
    <source>
        <strain evidence="9">CBS 675.92</strain>
    </source>
</reference>
<evidence type="ECO:0000259" key="8">
    <source>
        <dbReference type="Pfam" id="PF20684"/>
    </source>
</evidence>
<dbReference type="Proteomes" id="UP000800035">
    <property type="component" value="Unassembled WGS sequence"/>
</dbReference>
<dbReference type="EMBL" id="ML977006">
    <property type="protein sequence ID" value="KAF1953064.1"/>
    <property type="molecule type" value="Genomic_DNA"/>
</dbReference>
<organism evidence="9 10">
    <name type="scientific">Byssothecium circinans</name>
    <dbReference type="NCBI Taxonomy" id="147558"/>
    <lineage>
        <taxon>Eukaryota</taxon>
        <taxon>Fungi</taxon>
        <taxon>Dikarya</taxon>
        <taxon>Ascomycota</taxon>
        <taxon>Pezizomycotina</taxon>
        <taxon>Dothideomycetes</taxon>
        <taxon>Pleosporomycetidae</taxon>
        <taxon>Pleosporales</taxon>
        <taxon>Massarineae</taxon>
        <taxon>Massarinaceae</taxon>
        <taxon>Byssothecium</taxon>
    </lineage>
</organism>
<feature type="transmembrane region" description="Helical" evidence="7">
    <location>
        <begin position="189"/>
        <end position="214"/>
    </location>
</feature>
<keyword evidence="3 7" id="KW-1133">Transmembrane helix</keyword>
<evidence type="ECO:0000313" key="9">
    <source>
        <dbReference type="EMBL" id="KAF1953064.1"/>
    </source>
</evidence>
<feature type="transmembrane region" description="Helical" evidence="7">
    <location>
        <begin position="268"/>
        <end position="293"/>
    </location>
</feature>
<dbReference type="PANTHER" id="PTHR33048:SF47">
    <property type="entry name" value="INTEGRAL MEMBRANE PROTEIN-RELATED"/>
    <property type="match status" value="1"/>
</dbReference>
<feature type="transmembrane region" description="Helical" evidence="7">
    <location>
        <begin position="140"/>
        <end position="161"/>
    </location>
</feature>
<gene>
    <name evidence="9" type="ORF">CC80DRAFT_165408</name>
</gene>
<feature type="transmembrane region" description="Helical" evidence="7">
    <location>
        <begin position="61"/>
        <end position="82"/>
    </location>
</feature>